<sequence>MFAESVRSAPMAVPDGMVAAKKTLWSNASYIAKTKPGAEVVVDHEKPNSVSSCFTQSQCLLDDTLLVSVVYHGYISASD</sequence>
<evidence type="ECO:0000313" key="1">
    <source>
        <dbReference type="EMBL" id="KIJ24003.1"/>
    </source>
</evidence>
<dbReference type="EMBL" id="KN837106">
    <property type="protein sequence ID" value="KIJ46723.1"/>
    <property type="molecule type" value="Genomic_DNA"/>
</dbReference>
<dbReference type="EMBL" id="KN837548">
    <property type="protein sequence ID" value="KIJ24003.1"/>
    <property type="molecule type" value="Genomic_DNA"/>
</dbReference>
<gene>
    <name evidence="2" type="ORF">M422DRAFT_29206</name>
    <name evidence="1" type="ORF">M422DRAFT_39336</name>
</gene>
<dbReference type="HOGENOM" id="CLU_2607547_0_0_1"/>
<keyword evidence="3" id="KW-1185">Reference proteome</keyword>
<protein>
    <submittedName>
        <fullName evidence="1">Unplaced genomic scaffold SPHSTscaffold_473, whole genome shotgun sequence</fullName>
    </submittedName>
</protein>
<proteinExistence type="predicted"/>
<evidence type="ECO:0000313" key="3">
    <source>
        <dbReference type="Proteomes" id="UP000054279"/>
    </source>
</evidence>
<name>A0A0C9W4W7_SPHS4</name>
<organism evidence="2 3">
    <name type="scientific">Sphaerobolus stellatus (strain SS14)</name>
    <dbReference type="NCBI Taxonomy" id="990650"/>
    <lineage>
        <taxon>Eukaryota</taxon>
        <taxon>Fungi</taxon>
        <taxon>Dikarya</taxon>
        <taxon>Basidiomycota</taxon>
        <taxon>Agaricomycotina</taxon>
        <taxon>Agaricomycetes</taxon>
        <taxon>Phallomycetidae</taxon>
        <taxon>Geastrales</taxon>
        <taxon>Sphaerobolaceae</taxon>
        <taxon>Sphaerobolus</taxon>
    </lineage>
</organism>
<accession>A0A0C9W4W7</accession>
<dbReference type="Proteomes" id="UP000054279">
    <property type="component" value="Unassembled WGS sequence"/>
</dbReference>
<evidence type="ECO:0000313" key="2">
    <source>
        <dbReference type="EMBL" id="KIJ46723.1"/>
    </source>
</evidence>
<dbReference type="AlphaFoldDB" id="A0A0C9W4W7"/>
<reference evidence="2 3" key="1">
    <citation type="submission" date="2014-06" db="EMBL/GenBank/DDBJ databases">
        <title>Evolutionary Origins and Diversification of the Mycorrhizal Mutualists.</title>
        <authorList>
            <consortium name="DOE Joint Genome Institute"/>
            <consortium name="Mycorrhizal Genomics Consortium"/>
            <person name="Kohler A."/>
            <person name="Kuo A."/>
            <person name="Nagy L.G."/>
            <person name="Floudas D."/>
            <person name="Copeland A."/>
            <person name="Barry K.W."/>
            <person name="Cichocki N."/>
            <person name="Veneault-Fourrey C."/>
            <person name="LaButti K."/>
            <person name="Lindquist E.A."/>
            <person name="Lipzen A."/>
            <person name="Lundell T."/>
            <person name="Morin E."/>
            <person name="Murat C."/>
            <person name="Riley R."/>
            <person name="Ohm R."/>
            <person name="Sun H."/>
            <person name="Tunlid A."/>
            <person name="Henrissat B."/>
            <person name="Grigoriev I.V."/>
            <person name="Hibbett D.S."/>
            <person name="Martin F."/>
        </authorList>
    </citation>
    <scope>NUCLEOTIDE SEQUENCE [LARGE SCALE GENOMIC DNA]</scope>
    <source>
        <strain evidence="2 3">SS14</strain>
    </source>
</reference>